<comment type="caution">
    <text evidence="1">The sequence shown here is derived from an EMBL/GenBank/DDBJ whole genome shotgun (WGS) entry which is preliminary data.</text>
</comment>
<organism evidence="1">
    <name type="scientific">marine sediment metagenome</name>
    <dbReference type="NCBI Taxonomy" id="412755"/>
    <lineage>
        <taxon>unclassified sequences</taxon>
        <taxon>metagenomes</taxon>
        <taxon>ecological metagenomes</taxon>
    </lineage>
</organism>
<dbReference type="AlphaFoldDB" id="A0A0F9FKU1"/>
<evidence type="ECO:0000313" key="1">
    <source>
        <dbReference type="EMBL" id="KKL57870.1"/>
    </source>
</evidence>
<dbReference type="EMBL" id="LAZR01030013">
    <property type="protein sequence ID" value="KKL57870.1"/>
    <property type="molecule type" value="Genomic_DNA"/>
</dbReference>
<reference evidence="1" key="1">
    <citation type="journal article" date="2015" name="Nature">
        <title>Complex archaea that bridge the gap between prokaryotes and eukaryotes.</title>
        <authorList>
            <person name="Spang A."/>
            <person name="Saw J.H."/>
            <person name="Jorgensen S.L."/>
            <person name="Zaremba-Niedzwiedzka K."/>
            <person name="Martijn J."/>
            <person name="Lind A.E."/>
            <person name="van Eijk R."/>
            <person name="Schleper C."/>
            <person name="Guy L."/>
            <person name="Ettema T.J."/>
        </authorList>
    </citation>
    <scope>NUCLEOTIDE SEQUENCE</scope>
</reference>
<protein>
    <recommendedName>
        <fullName evidence="2">N-acetyltransferase domain-containing protein</fullName>
    </recommendedName>
</protein>
<accession>A0A0F9FKU1</accession>
<evidence type="ECO:0008006" key="2">
    <source>
        <dbReference type="Google" id="ProtNLM"/>
    </source>
</evidence>
<gene>
    <name evidence="1" type="ORF">LCGC14_2231100</name>
</gene>
<sequence length="150" mass="17512">MRWLWAAYKSGMWRDELSGHLSQDGFVEKFYELAGKAKYDWILEAPGDDGLQPVGLILGQKVLTSDDVDKEIIEPFVEWFPWATSRNQMEATAVFLKEISKQLKIFVFAEENAIRFWNLFVRLGMVRRGCKVIDYFSRGEHAMLYYTVSK</sequence>
<name>A0A0F9FKU1_9ZZZZ</name>
<proteinExistence type="predicted"/>